<accession>A0ABQ1YC86</accession>
<dbReference type="RefSeq" id="WP_188927681.1">
    <property type="nucleotide sequence ID" value="NZ_BMIA01000001.1"/>
</dbReference>
<keyword evidence="2" id="KW-1185">Reference proteome</keyword>
<evidence type="ECO:0000313" key="2">
    <source>
        <dbReference type="Proteomes" id="UP000600214"/>
    </source>
</evidence>
<proteinExistence type="predicted"/>
<reference evidence="2" key="1">
    <citation type="journal article" date="2019" name="Int. J. Syst. Evol. Microbiol.">
        <title>The Global Catalogue of Microorganisms (GCM) 10K type strain sequencing project: providing services to taxonomists for standard genome sequencing and annotation.</title>
        <authorList>
            <consortium name="The Broad Institute Genomics Platform"/>
            <consortium name="The Broad Institute Genome Sequencing Center for Infectious Disease"/>
            <person name="Wu L."/>
            <person name="Ma J."/>
        </authorList>
    </citation>
    <scope>NUCLEOTIDE SEQUENCE [LARGE SCALE GENOMIC DNA]</scope>
    <source>
        <strain evidence="2">CGMCC 1.15288</strain>
    </source>
</reference>
<dbReference type="Proteomes" id="UP000600214">
    <property type="component" value="Unassembled WGS sequence"/>
</dbReference>
<protein>
    <recommendedName>
        <fullName evidence="3">Gas vesicle protein G</fullName>
    </recommendedName>
</protein>
<organism evidence="1 2">
    <name type="scientific">Dyadobacter endophyticus</name>
    <dbReference type="NCBI Taxonomy" id="1749036"/>
    <lineage>
        <taxon>Bacteria</taxon>
        <taxon>Pseudomonadati</taxon>
        <taxon>Bacteroidota</taxon>
        <taxon>Cytophagia</taxon>
        <taxon>Cytophagales</taxon>
        <taxon>Spirosomataceae</taxon>
        <taxon>Dyadobacter</taxon>
    </lineage>
</organism>
<dbReference type="EMBL" id="BMIA01000001">
    <property type="protein sequence ID" value="GGH20790.1"/>
    <property type="molecule type" value="Genomic_DNA"/>
</dbReference>
<gene>
    <name evidence="1" type="ORF">GCM10007423_01400</name>
</gene>
<evidence type="ECO:0000313" key="1">
    <source>
        <dbReference type="EMBL" id="GGH20790.1"/>
    </source>
</evidence>
<comment type="caution">
    <text evidence="1">The sequence shown here is derived from an EMBL/GenBank/DDBJ whole genome shotgun (WGS) entry which is preliminary data.</text>
</comment>
<name>A0ABQ1YC86_9BACT</name>
<evidence type="ECO:0008006" key="3">
    <source>
        <dbReference type="Google" id="ProtNLM"/>
    </source>
</evidence>
<sequence length="89" mass="10185">MLVFLLVILAVGAFCPAIIYFANRLGRAKFLARLRQENLDRIKADLDELSRSFNNGILNEEEFEKKSNLLIDELLEQLFGAANQENEQV</sequence>